<keyword evidence="6" id="KW-1185">Reference proteome</keyword>
<dbReference type="PROSITE" id="PS50056">
    <property type="entry name" value="TYR_PHOSPHATASE_2"/>
    <property type="match status" value="1"/>
</dbReference>
<organism evidence="5 6">
    <name type="scientific">Cebus imitator</name>
    <name type="common">Panamanian white-faced capuchin</name>
    <name type="synonym">Cebus capucinus imitator</name>
    <dbReference type="NCBI Taxonomy" id="2715852"/>
    <lineage>
        <taxon>Eukaryota</taxon>
        <taxon>Metazoa</taxon>
        <taxon>Chordata</taxon>
        <taxon>Craniata</taxon>
        <taxon>Vertebrata</taxon>
        <taxon>Euteleostomi</taxon>
        <taxon>Mammalia</taxon>
        <taxon>Eutheria</taxon>
        <taxon>Euarchontoglires</taxon>
        <taxon>Primates</taxon>
        <taxon>Haplorrhini</taxon>
        <taxon>Platyrrhini</taxon>
        <taxon>Cebidae</taxon>
        <taxon>Cebinae</taxon>
        <taxon>Cebus</taxon>
    </lineage>
</organism>
<sequence>MSSPRDFRAESVKDYEGSDPEAEDLNFRETLPSSSQKNTRRSKVFENKVNSEKVKLSLQNFSHNAHEDFSEAPSESDSNPSMWTARGRLRRDRWSSEDEERAGPSQAVSPLLSDTHKIVSEGELDQLAQIRPLIFNLHEQSAIKDCLKMLEKKTAAFAIMQEEFMFNIMDIVAQMREQRSGMVQTREQYHFCYSIVLEVLRKLLTLD</sequence>
<dbReference type="InterPro" id="IPR029021">
    <property type="entry name" value="Prot-tyrosine_phosphatase-like"/>
</dbReference>
<gene>
    <name evidence="5" type="primary">PTPN20</name>
</gene>
<feature type="region of interest" description="Disordered" evidence="3">
    <location>
        <begin position="90"/>
        <end position="109"/>
    </location>
</feature>
<reference evidence="5" key="1">
    <citation type="submission" date="2025-08" db="UniProtKB">
        <authorList>
            <consortium name="Ensembl"/>
        </authorList>
    </citation>
    <scope>IDENTIFICATION</scope>
</reference>
<feature type="domain" description="Tyrosine specific protein phosphatases" evidence="4">
    <location>
        <begin position="146"/>
        <end position="190"/>
    </location>
</feature>
<evidence type="ECO:0000313" key="6">
    <source>
        <dbReference type="Proteomes" id="UP000233040"/>
    </source>
</evidence>
<name>A0A2K5PNY5_CEBIM</name>
<evidence type="ECO:0000256" key="2">
    <source>
        <dbReference type="ARBA" id="ARBA00023242"/>
    </source>
</evidence>
<dbReference type="PANTHER" id="PTHR46900:SF4">
    <property type="entry name" value="FERM AND PDZ DOMAIN CONTAINING 2"/>
    <property type="match status" value="1"/>
</dbReference>
<dbReference type="AlphaFoldDB" id="A0A2K5PNY5"/>
<dbReference type="Proteomes" id="UP000233040">
    <property type="component" value="Unassembled WGS sequence"/>
</dbReference>
<dbReference type="PANTHER" id="PTHR46900">
    <property type="entry name" value="TYROSINE-PROTEIN PHOSPHATASE NON-RECEPTOR TYPE 13"/>
    <property type="match status" value="1"/>
</dbReference>
<dbReference type="Ensembl" id="ENSCCAT00000022645.1">
    <property type="protein sequence ID" value="ENSCCAP00000005326.1"/>
    <property type="gene ID" value="ENSCCAG00000020289.1"/>
</dbReference>
<dbReference type="GeneTree" id="ENSGT00940000160066"/>
<keyword evidence="2" id="KW-0539">Nucleus</keyword>
<feature type="compositionally biased region" description="Basic and acidic residues" evidence="3">
    <location>
        <begin position="1"/>
        <end position="16"/>
    </location>
</feature>
<evidence type="ECO:0000256" key="1">
    <source>
        <dbReference type="ARBA" id="ARBA00004123"/>
    </source>
</evidence>
<accession>A0A2K5PNY5</accession>
<dbReference type="Pfam" id="PF00102">
    <property type="entry name" value="Y_phosphatase"/>
    <property type="match status" value="1"/>
</dbReference>
<dbReference type="GO" id="GO:0005634">
    <property type="term" value="C:nucleus"/>
    <property type="evidence" value="ECO:0007669"/>
    <property type="project" value="UniProtKB-SubCell"/>
</dbReference>
<proteinExistence type="predicted"/>
<dbReference type="InterPro" id="IPR000242">
    <property type="entry name" value="PTP_cat"/>
</dbReference>
<dbReference type="GO" id="GO:0004725">
    <property type="term" value="F:protein tyrosine phosphatase activity"/>
    <property type="evidence" value="ECO:0007669"/>
    <property type="project" value="InterPro"/>
</dbReference>
<dbReference type="InterPro" id="IPR052074">
    <property type="entry name" value="NonRcpt_TyrProt_Phosphatase"/>
</dbReference>
<dbReference type="InterPro" id="IPR000387">
    <property type="entry name" value="Tyr_Pase_dom"/>
</dbReference>
<feature type="region of interest" description="Disordered" evidence="3">
    <location>
        <begin position="1"/>
        <end position="49"/>
    </location>
</feature>
<evidence type="ECO:0000259" key="4">
    <source>
        <dbReference type="PROSITE" id="PS50056"/>
    </source>
</evidence>
<dbReference type="Gene3D" id="3.90.190.10">
    <property type="entry name" value="Protein tyrosine phosphatase superfamily"/>
    <property type="match status" value="1"/>
</dbReference>
<reference evidence="5" key="2">
    <citation type="submission" date="2025-09" db="UniProtKB">
        <authorList>
            <consortium name="Ensembl"/>
        </authorList>
    </citation>
    <scope>IDENTIFICATION</scope>
</reference>
<dbReference type="PRINTS" id="PR00700">
    <property type="entry name" value="PRTYPHPHTASE"/>
</dbReference>
<evidence type="ECO:0000313" key="5">
    <source>
        <dbReference type="Ensembl" id="ENSCCAP00000005326.1"/>
    </source>
</evidence>
<dbReference type="SUPFAM" id="SSF52799">
    <property type="entry name" value="(Phosphotyrosine protein) phosphatases II"/>
    <property type="match status" value="1"/>
</dbReference>
<evidence type="ECO:0000256" key="3">
    <source>
        <dbReference type="SAM" id="MobiDB-lite"/>
    </source>
</evidence>
<comment type="subcellular location">
    <subcellularLocation>
        <location evidence="1">Nucleus</location>
    </subcellularLocation>
</comment>
<protein>
    <submittedName>
        <fullName evidence="5">Protein tyrosine phosphatase non-receptor type 20</fullName>
    </submittedName>
</protein>